<evidence type="ECO:0000256" key="6">
    <source>
        <dbReference type="ARBA" id="ARBA00023136"/>
    </source>
</evidence>
<dbReference type="RefSeq" id="WP_218857083.1">
    <property type="nucleotide sequence ID" value="NZ_BAAAPX010000001.1"/>
</dbReference>
<dbReference type="AlphaFoldDB" id="A0A852T2L4"/>
<evidence type="ECO:0000256" key="3">
    <source>
        <dbReference type="ARBA" id="ARBA00022475"/>
    </source>
</evidence>
<evidence type="ECO:0000313" key="9">
    <source>
        <dbReference type="EMBL" id="NYD75115.1"/>
    </source>
</evidence>
<gene>
    <name evidence="9" type="ORF">BJ963_002634</name>
</gene>
<keyword evidence="6 7" id="KW-0472">Membrane</keyword>
<dbReference type="GO" id="GO:0005886">
    <property type="term" value="C:plasma membrane"/>
    <property type="evidence" value="ECO:0007669"/>
    <property type="project" value="UniProtKB-SubCell"/>
</dbReference>
<dbReference type="GO" id="GO:0055085">
    <property type="term" value="P:transmembrane transport"/>
    <property type="evidence" value="ECO:0007669"/>
    <property type="project" value="InterPro"/>
</dbReference>
<dbReference type="CDD" id="cd06261">
    <property type="entry name" value="TM_PBP2"/>
    <property type="match status" value="1"/>
</dbReference>
<reference evidence="9 10" key="1">
    <citation type="submission" date="2020-07" db="EMBL/GenBank/DDBJ databases">
        <title>Sequencing the genomes of 1000 actinobacteria strains.</title>
        <authorList>
            <person name="Klenk H.-P."/>
        </authorList>
    </citation>
    <scope>NUCLEOTIDE SEQUENCE [LARGE SCALE GENOMIC DNA]</scope>
    <source>
        <strain evidence="9 10">DSM 23871</strain>
    </source>
</reference>
<feature type="transmembrane region" description="Helical" evidence="7">
    <location>
        <begin position="132"/>
        <end position="155"/>
    </location>
</feature>
<keyword evidence="4 7" id="KW-0812">Transmembrane</keyword>
<feature type="transmembrane region" description="Helical" evidence="7">
    <location>
        <begin position="31"/>
        <end position="56"/>
    </location>
</feature>
<dbReference type="Proteomes" id="UP000589620">
    <property type="component" value="Unassembled WGS sequence"/>
</dbReference>
<dbReference type="InterPro" id="IPR051393">
    <property type="entry name" value="ABC_transporter_permease"/>
</dbReference>
<feature type="transmembrane region" description="Helical" evidence="7">
    <location>
        <begin position="238"/>
        <end position="259"/>
    </location>
</feature>
<keyword evidence="5 7" id="KW-1133">Transmembrane helix</keyword>
<feature type="transmembrane region" description="Helical" evidence="7">
    <location>
        <begin position="99"/>
        <end position="120"/>
    </location>
</feature>
<dbReference type="SUPFAM" id="SSF161098">
    <property type="entry name" value="MetI-like"/>
    <property type="match status" value="1"/>
</dbReference>
<protein>
    <submittedName>
        <fullName evidence="9">Multiple sugar transport system permease protein</fullName>
    </submittedName>
</protein>
<comment type="subcellular location">
    <subcellularLocation>
        <location evidence="1 7">Cell membrane</location>
        <topology evidence="1 7">Multi-pass membrane protein</topology>
    </subcellularLocation>
</comment>
<feature type="transmembrane region" description="Helical" evidence="7">
    <location>
        <begin position="175"/>
        <end position="200"/>
    </location>
</feature>
<evidence type="ECO:0000256" key="1">
    <source>
        <dbReference type="ARBA" id="ARBA00004651"/>
    </source>
</evidence>
<evidence type="ECO:0000256" key="2">
    <source>
        <dbReference type="ARBA" id="ARBA00022448"/>
    </source>
</evidence>
<dbReference type="EMBL" id="JACCBJ010000001">
    <property type="protein sequence ID" value="NYD75115.1"/>
    <property type="molecule type" value="Genomic_DNA"/>
</dbReference>
<evidence type="ECO:0000313" key="10">
    <source>
        <dbReference type="Proteomes" id="UP000589620"/>
    </source>
</evidence>
<organism evidence="9 10">
    <name type="scientific">Leifsonia soli</name>
    <dbReference type="NCBI Taxonomy" id="582665"/>
    <lineage>
        <taxon>Bacteria</taxon>
        <taxon>Bacillati</taxon>
        <taxon>Actinomycetota</taxon>
        <taxon>Actinomycetes</taxon>
        <taxon>Micrococcales</taxon>
        <taxon>Microbacteriaceae</taxon>
        <taxon>Leifsonia</taxon>
    </lineage>
</organism>
<keyword evidence="3" id="KW-1003">Cell membrane</keyword>
<comment type="caution">
    <text evidence="9">The sequence shown here is derived from an EMBL/GenBank/DDBJ whole genome shotgun (WGS) entry which is preliminary data.</text>
</comment>
<dbReference type="Pfam" id="PF00528">
    <property type="entry name" value="BPD_transp_1"/>
    <property type="match status" value="1"/>
</dbReference>
<evidence type="ECO:0000256" key="5">
    <source>
        <dbReference type="ARBA" id="ARBA00022989"/>
    </source>
</evidence>
<dbReference type="Gene3D" id="1.10.3720.10">
    <property type="entry name" value="MetI-like"/>
    <property type="match status" value="1"/>
</dbReference>
<feature type="transmembrane region" description="Helical" evidence="7">
    <location>
        <begin position="279"/>
        <end position="307"/>
    </location>
</feature>
<keyword evidence="2 7" id="KW-0813">Transport</keyword>
<name>A0A852T2L4_9MICO</name>
<evidence type="ECO:0000256" key="7">
    <source>
        <dbReference type="RuleBase" id="RU363032"/>
    </source>
</evidence>
<dbReference type="PANTHER" id="PTHR30193:SF45">
    <property type="entry name" value="ABC TRANSPORTER PERMEASE PROTEIN"/>
    <property type="match status" value="1"/>
</dbReference>
<keyword evidence="10" id="KW-1185">Reference proteome</keyword>
<keyword evidence="9" id="KW-0762">Sugar transport</keyword>
<feature type="domain" description="ABC transmembrane type-1" evidence="8">
    <location>
        <begin position="94"/>
        <end position="306"/>
    </location>
</feature>
<proteinExistence type="inferred from homology"/>
<dbReference type="PANTHER" id="PTHR30193">
    <property type="entry name" value="ABC TRANSPORTER PERMEASE PROTEIN"/>
    <property type="match status" value="1"/>
</dbReference>
<comment type="similarity">
    <text evidence="7">Belongs to the binding-protein-dependent transport system permease family.</text>
</comment>
<evidence type="ECO:0000259" key="8">
    <source>
        <dbReference type="PROSITE" id="PS50928"/>
    </source>
</evidence>
<evidence type="ECO:0000256" key="4">
    <source>
        <dbReference type="ARBA" id="ARBA00022692"/>
    </source>
</evidence>
<dbReference type="InterPro" id="IPR035906">
    <property type="entry name" value="MetI-like_sf"/>
</dbReference>
<accession>A0A852T2L4</accession>
<dbReference type="PROSITE" id="PS50928">
    <property type="entry name" value="ABC_TM1"/>
    <property type="match status" value="1"/>
</dbReference>
<sequence length="314" mass="33645">MTSSIDAPVAATATLRSPSPRRRGRRRSWPLLLILLGPAVALILLFIVVPAGYGIYLSFTNTQLTGFAARDPKFVGLDNYSYLLTSADFLSSLGHTGQFVLYSAIIGQTVLGMVAAILLSRPWVRGKGIFGAAILMPMVVPEVVASLAWASVLSNGRAGTLNQLTGLFGAGPTDWLQVVPMVSIITVNIWRGIAFAMIMFQAALEDVPVELIEAARIDGARALQVFRYVTLPLIRGPVFLYLLLTTISTVGVFGLVYFLTQGGPGGQTRLAAIYIYERALQFSQVGIGSAASMILLAIVLVLGVVYVRLAKVEV</sequence>
<dbReference type="InterPro" id="IPR000515">
    <property type="entry name" value="MetI-like"/>
</dbReference>